<name>A0A3S9PD42_STRLT</name>
<dbReference type="RefSeq" id="WP_126912865.1">
    <property type="nucleotide sequence ID" value="NZ_CP034587.1"/>
</dbReference>
<reference evidence="1 2" key="1">
    <citation type="submission" date="2018-12" db="EMBL/GenBank/DDBJ databases">
        <title>The whole draft genome of Streptomyce luteoverticillatus CGMCC 15060.</title>
        <authorList>
            <person name="Feng Z."/>
            <person name="Chen G."/>
            <person name="Zhang J."/>
            <person name="Zhu H."/>
            <person name="Yu X."/>
            <person name="Zhang W."/>
            <person name="Zhang X."/>
        </authorList>
    </citation>
    <scope>NUCLEOTIDE SEQUENCE [LARGE SCALE GENOMIC DNA]</scope>
    <source>
        <strain evidence="1 2">CGMCC 15060</strain>
    </source>
</reference>
<protein>
    <submittedName>
        <fullName evidence="1">Uncharacterized protein</fullName>
    </submittedName>
</protein>
<dbReference type="OrthoDB" id="9831852at2"/>
<dbReference type="EMBL" id="CP034587">
    <property type="protein sequence ID" value="AZQ70300.1"/>
    <property type="molecule type" value="Genomic_DNA"/>
</dbReference>
<evidence type="ECO:0000313" key="1">
    <source>
        <dbReference type="EMBL" id="AZQ70300.1"/>
    </source>
</evidence>
<keyword evidence="2" id="KW-1185">Reference proteome</keyword>
<dbReference type="AlphaFoldDB" id="A0A3S9PD42"/>
<dbReference type="Proteomes" id="UP000267900">
    <property type="component" value="Chromosome"/>
</dbReference>
<accession>A0A3S9PD42</accession>
<proteinExistence type="predicted"/>
<evidence type="ECO:0000313" key="2">
    <source>
        <dbReference type="Proteomes" id="UP000267900"/>
    </source>
</evidence>
<organism evidence="1 2">
    <name type="scientific">Streptomyces luteoverticillatus</name>
    <name type="common">Streptoverticillium luteoverticillatus</name>
    <dbReference type="NCBI Taxonomy" id="66425"/>
    <lineage>
        <taxon>Bacteria</taxon>
        <taxon>Bacillati</taxon>
        <taxon>Actinomycetota</taxon>
        <taxon>Actinomycetes</taxon>
        <taxon>Kitasatosporales</taxon>
        <taxon>Streptomycetaceae</taxon>
        <taxon>Streptomyces</taxon>
    </lineage>
</organism>
<sequence length="148" mass="16143">MAAEIVDIPGPGSVVTCHHTYPGTATTFEGSFEDRAGRRFAFTVTLPAPAPEAPKDVQVWRDGGAPNEVHVMWLPVEGAEDYTIRIFKDGALLRTVTAPGRPPNENGYRQVHVAPEPYPVVGQVYEYDVSVKGTDAWSTRVAHQWAGL</sequence>
<gene>
    <name evidence="1" type="ORF">EKH77_02880</name>
</gene>